<evidence type="ECO:0008006" key="3">
    <source>
        <dbReference type="Google" id="ProtNLM"/>
    </source>
</evidence>
<dbReference type="Pfam" id="PF10065">
    <property type="entry name" value="DUF2303"/>
    <property type="match status" value="1"/>
</dbReference>
<keyword evidence="2" id="KW-1185">Reference proteome</keyword>
<reference evidence="2" key="1">
    <citation type="submission" date="2016-06" db="EMBL/GenBank/DDBJ databases">
        <authorList>
            <person name="Butler K."/>
        </authorList>
    </citation>
    <scope>NUCLEOTIDE SEQUENCE [LARGE SCALE GENOMIC DNA]</scope>
    <source>
        <strain evidence="2">GCSL-Mp20</strain>
    </source>
</reference>
<accession>A0A1B8HFE6</accession>
<protein>
    <recommendedName>
        <fullName evidence="3">DUF2303 family protein</fullName>
    </recommendedName>
</protein>
<dbReference type="EMBL" id="LZEY01000023">
    <property type="protein sequence ID" value="OBU07792.1"/>
    <property type="molecule type" value="Genomic_DNA"/>
</dbReference>
<comment type="caution">
    <text evidence="1">The sequence shown here is derived from an EMBL/GenBank/DDBJ whole genome shotgun (WGS) entry which is preliminary data.</text>
</comment>
<gene>
    <name evidence="1" type="ORF">AYY18_06125</name>
</gene>
<proteinExistence type="predicted"/>
<dbReference type="RefSeq" id="WP_067403076.1">
    <property type="nucleotide sequence ID" value="NZ_LZEY01000023.1"/>
</dbReference>
<organism evidence="1 2">
    <name type="scientific">Morganella psychrotolerans</name>
    <dbReference type="NCBI Taxonomy" id="368603"/>
    <lineage>
        <taxon>Bacteria</taxon>
        <taxon>Pseudomonadati</taxon>
        <taxon>Pseudomonadota</taxon>
        <taxon>Gammaproteobacteria</taxon>
        <taxon>Enterobacterales</taxon>
        <taxon>Morganellaceae</taxon>
        <taxon>Morganella</taxon>
    </lineage>
</organism>
<dbReference type="InterPro" id="IPR019276">
    <property type="entry name" value="DUF2303"/>
</dbReference>
<evidence type="ECO:0000313" key="2">
    <source>
        <dbReference type="Proteomes" id="UP000092377"/>
    </source>
</evidence>
<name>A0A1B8HFE6_9GAMM</name>
<dbReference type="Proteomes" id="UP000092377">
    <property type="component" value="Unassembled WGS sequence"/>
</dbReference>
<dbReference type="AlphaFoldDB" id="A0A1B8HFE6"/>
<evidence type="ECO:0000313" key="1">
    <source>
        <dbReference type="EMBL" id="OBU07792.1"/>
    </source>
</evidence>
<dbReference type="OrthoDB" id="5731347at2"/>
<sequence>MSNLDGNAISQIQNMAIASLSLAPVAESLCPAVVLPGDFNVKSLENLQEGRYRFRGAMDTTSISDFVKYTLQHGVLDGVSCFIDADAMTAKTIFNIGTIGEPGHADNTASVTLKKTAPFASLLNVNGRKSAQKEMAEWLEDWRDNLMAFDAEGNVLEIKQAINAVRRITIEASRSADHEDRDFGASRSVMENVEAKSRDVMPAAFQFTCTPYDELSERAIKLRYSVLTGGDIPVLVLRIVQLEKLEEQIAQEFRNLLADEFEETEIKTYIGNFKA</sequence>